<reference evidence="2" key="1">
    <citation type="journal article" date="2023" name="IMA Fungus">
        <title>Comparative genomic study of the Penicillium genus elucidates a diverse pangenome and 15 lateral gene transfer events.</title>
        <authorList>
            <person name="Petersen C."/>
            <person name="Sorensen T."/>
            <person name="Nielsen M.R."/>
            <person name="Sondergaard T.E."/>
            <person name="Sorensen J.L."/>
            <person name="Fitzpatrick D.A."/>
            <person name="Frisvad J.C."/>
            <person name="Nielsen K.L."/>
        </authorList>
    </citation>
    <scope>NUCLEOTIDE SEQUENCE</scope>
    <source>
        <strain evidence="2">IBT 15450</strain>
    </source>
</reference>
<protein>
    <submittedName>
        <fullName evidence="2">Uncharacterized protein</fullName>
    </submittedName>
</protein>
<keyword evidence="3" id="KW-1185">Reference proteome</keyword>
<comment type="caution">
    <text evidence="2">The sequence shown here is derived from an EMBL/GenBank/DDBJ whole genome shotgun (WGS) entry which is preliminary data.</text>
</comment>
<feature type="region of interest" description="Disordered" evidence="1">
    <location>
        <begin position="1"/>
        <end position="39"/>
    </location>
</feature>
<evidence type="ECO:0000313" key="3">
    <source>
        <dbReference type="Proteomes" id="UP001219568"/>
    </source>
</evidence>
<evidence type="ECO:0000256" key="1">
    <source>
        <dbReference type="SAM" id="MobiDB-lite"/>
    </source>
</evidence>
<proteinExistence type="predicted"/>
<name>A0AAD6IFM5_PENCN</name>
<dbReference type="Proteomes" id="UP001219568">
    <property type="component" value="Unassembled WGS sequence"/>
</dbReference>
<accession>A0AAD6IFM5</accession>
<organism evidence="2 3">
    <name type="scientific">Penicillium canescens</name>
    <dbReference type="NCBI Taxonomy" id="5083"/>
    <lineage>
        <taxon>Eukaryota</taxon>
        <taxon>Fungi</taxon>
        <taxon>Dikarya</taxon>
        <taxon>Ascomycota</taxon>
        <taxon>Pezizomycotina</taxon>
        <taxon>Eurotiomycetes</taxon>
        <taxon>Eurotiomycetidae</taxon>
        <taxon>Eurotiales</taxon>
        <taxon>Aspergillaceae</taxon>
        <taxon>Penicillium</taxon>
    </lineage>
</organism>
<dbReference type="EMBL" id="JAQJZL010000004">
    <property type="protein sequence ID" value="KAJ6044114.1"/>
    <property type="molecule type" value="Genomic_DNA"/>
</dbReference>
<reference evidence="2" key="2">
    <citation type="submission" date="2023-01" db="EMBL/GenBank/DDBJ databases">
        <authorList>
            <person name="Petersen C."/>
        </authorList>
    </citation>
    <scope>NUCLEOTIDE SEQUENCE</scope>
    <source>
        <strain evidence="2">IBT 15450</strain>
    </source>
</reference>
<dbReference type="AlphaFoldDB" id="A0AAD6IFM5"/>
<feature type="region of interest" description="Disordered" evidence="1">
    <location>
        <begin position="68"/>
        <end position="98"/>
    </location>
</feature>
<gene>
    <name evidence="2" type="ORF">N7460_005469</name>
</gene>
<evidence type="ECO:0000313" key="2">
    <source>
        <dbReference type="EMBL" id="KAJ6044114.1"/>
    </source>
</evidence>
<sequence>MARAVLQFGRRQDAEAKLGTSGSFHETFGPKRPASGLFQNPVTRRDLTTPCEDDRTCPMRVNNTPEGLIIAKSSNGPGAHPAVPIFSRSVRPTRDLAG</sequence>